<dbReference type="InterPro" id="IPR027413">
    <property type="entry name" value="GROEL-like_equatorial_sf"/>
</dbReference>
<dbReference type="NCBIfam" id="NF000592">
    <property type="entry name" value="PRK00013.1"/>
    <property type="match status" value="1"/>
</dbReference>
<dbReference type="SUPFAM" id="SSF52029">
    <property type="entry name" value="GroEL apical domain-like"/>
    <property type="match status" value="1"/>
</dbReference>
<organism evidence="3">
    <name type="scientific">marine sediment metagenome</name>
    <dbReference type="NCBI Taxonomy" id="412755"/>
    <lineage>
        <taxon>unclassified sequences</taxon>
        <taxon>metagenomes</taxon>
        <taxon>ecological metagenomes</taxon>
    </lineage>
</organism>
<dbReference type="InterPro" id="IPR027410">
    <property type="entry name" value="TCP-1-like_intermed_sf"/>
</dbReference>
<dbReference type="NCBIfam" id="NF009489">
    <property type="entry name" value="PRK12851.1"/>
    <property type="match status" value="1"/>
</dbReference>
<dbReference type="AlphaFoldDB" id="A0A0F9XIP8"/>
<accession>A0A0F9XIP8</accession>
<dbReference type="PANTHER" id="PTHR45633">
    <property type="entry name" value="60 KDA HEAT SHOCK PROTEIN, MITOCHONDRIAL"/>
    <property type="match status" value="1"/>
</dbReference>
<comment type="caution">
    <text evidence="3">The sequence shown here is derived from an EMBL/GenBank/DDBJ whole genome shotgun (WGS) entry which is preliminary data.</text>
</comment>
<dbReference type="FunFam" id="3.50.7.10:FF:000001">
    <property type="entry name" value="60 kDa chaperonin"/>
    <property type="match status" value="1"/>
</dbReference>
<protein>
    <recommendedName>
        <fullName evidence="4">60 kDa chaperonin</fullName>
    </recommendedName>
</protein>
<dbReference type="Gene3D" id="1.10.560.10">
    <property type="entry name" value="GroEL-like equatorial domain"/>
    <property type="match status" value="1"/>
</dbReference>
<dbReference type="CDD" id="cd03344">
    <property type="entry name" value="GroEL"/>
    <property type="match status" value="1"/>
</dbReference>
<evidence type="ECO:0000256" key="2">
    <source>
        <dbReference type="ARBA" id="ARBA00023186"/>
    </source>
</evidence>
<dbReference type="NCBIfam" id="TIGR02348">
    <property type="entry name" value="GroEL"/>
    <property type="match status" value="1"/>
</dbReference>
<gene>
    <name evidence="3" type="ORF">LCGC14_0214820</name>
</gene>
<dbReference type="GO" id="GO:0005524">
    <property type="term" value="F:ATP binding"/>
    <property type="evidence" value="ECO:0007669"/>
    <property type="project" value="InterPro"/>
</dbReference>
<dbReference type="NCBIfam" id="NF009488">
    <property type="entry name" value="PRK12850.1"/>
    <property type="match status" value="1"/>
</dbReference>
<dbReference type="InterPro" id="IPR002423">
    <property type="entry name" value="Cpn60/GroEL/TCP-1"/>
</dbReference>
<evidence type="ECO:0000256" key="1">
    <source>
        <dbReference type="ARBA" id="ARBA00006607"/>
    </source>
</evidence>
<dbReference type="InterPro" id="IPR001844">
    <property type="entry name" value="Cpn60/GroEL"/>
</dbReference>
<dbReference type="PRINTS" id="PR00298">
    <property type="entry name" value="CHAPERONIN60"/>
</dbReference>
<dbReference type="SUPFAM" id="SSF48592">
    <property type="entry name" value="GroEL equatorial domain-like"/>
    <property type="match status" value="1"/>
</dbReference>
<dbReference type="EMBL" id="LAZR01000100">
    <property type="protein sequence ID" value="KKN91808.1"/>
    <property type="molecule type" value="Genomic_DNA"/>
</dbReference>
<evidence type="ECO:0000313" key="3">
    <source>
        <dbReference type="EMBL" id="KKN91808.1"/>
    </source>
</evidence>
<comment type="similarity">
    <text evidence="1">Belongs to the chaperonin (HSP60) family.</text>
</comment>
<dbReference type="GO" id="GO:0042026">
    <property type="term" value="P:protein refolding"/>
    <property type="evidence" value="ECO:0007669"/>
    <property type="project" value="InterPro"/>
</dbReference>
<dbReference type="NCBIfam" id="NF009487">
    <property type="entry name" value="PRK12849.1"/>
    <property type="match status" value="1"/>
</dbReference>
<dbReference type="Pfam" id="PF00118">
    <property type="entry name" value="Cpn60_TCP1"/>
    <property type="match status" value="1"/>
</dbReference>
<sequence length="568" mass="61431">MAKQIKYDEKARKQLKEGVDKLSNAVKVTLGPRGRNVVLDKGFGSPTITNDGVTIAKEIELEDKIENLGAEIAKEVAEKTNDVVGDGTTTAVILIQAMVTEGFKAIGVGFNPMDIKKGIEDKVKAIVGTLKKSSKEIKTKEERAQVATISAENSEIGNLIAEVMEEVGQDGVITVEESKAFGLQKEIVKGLRFDRGYISPYMITNPERMEAVYEDSYILITDKKISAIAEILPLLEKLAKTGKKELVIIADEVDGEALATLVVNKLRGVFNTLAIKAPGFGDRRKEMLQDIATVTGAQVISEEVGLKLENIELDMLGSARRVIATKENTTIVEGRGNKEKIDARINQIKKELKIIESDFDKDKLQERLAKLAGGVAVIKVGAATEIEQKAKQHKIEDALSATRSAVEEGIVPGGGIALAIASGILTKLIIKKSFEEKPVGKELSAQELKGYMVGQDIVTRACQAPLRQIIKNSGADEVIIYRIAEERAKAGERTGVMDWAIGYNATTGEIGNMFKAGIVDPTKVVRSTLQNAASAAAMLLTTECVVAELPEKETKMPPANMPSMPEGY</sequence>
<keyword evidence="2" id="KW-0143">Chaperone</keyword>
<dbReference type="Gene3D" id="3.30.260.10">
    <property type="entry name" value="TCP-1-like chaperonin intermediate domain"/>
    <property type="match status" value="1"/>
</dbReference>
<dbReference type="SUPFAM" id="SSF54849">
    <property type="entry name" value="GroEL-intermediate domain like"/>
    <property type="match status" value="1"/>
</dbReference>
<dbReference type="InterPro" id="IPR027409">
    <property type="entry name" value="GroEL-like_apical_dom_sf"/>
</dbReference>
<name>A0A0F9XIP8_9ZZZZ</name>
<dbReference type="GO" id="GO:0140662">
    <property type="term" value="F:ATP-dependent protein folding chaperone"/>
    <property type="evidence" value="ECO:0007669"/>
    <property type="project" value="InterPro"/>
</dbReference>
<evidence type="ECO:0008006" key="4">
    <source>
        <dbReference type="Google" id="ProtNLM"/>
    </source>
</evidence>
<reference evidence="3" key="1">
    <citation type="journal article" date="2015" name="Nature">
        <title>Complex archaea that bridge the gap between prokaryotes and eukaryotes.</title>
        <authorList>
            <person name="Spang A."/>
            <person name="Saw J.H."/>
            <person name="Jorgensen S.L."/>
            <person name="Zaremba-Niedzwiedzka K."/>
            <person name="Martijn J."/>
            <person name="Lind A.E."/>
            <person name="van Eijk R."/>
            <person name="Schleper C."/>
            <person name="Guy L."/>
            <person name="Ettema T.J."/>
        </authorList>
    </citation>
    <scope>NUCLEOTIDE SEQUENCE</scope>
</reference>
<dbReference type="Gene3D" id="3.50.7.10">
    <property type="entry name" value="GroEL"/>
    <property type="match status" value="1"/>
</dbReference>
<proteinExistence type="inferred from homology"/>
<dbReference type="HAMAP" id="MF_00600">
    <property type="entry name" value="CH60"/>
    <property type="match status" value="1"/>
</dbReference>